<gene>
    <name evidence="1" type="ORF">VKT23_019730</name>
</gene>
<organism evidence="1 2">
    <name type="scientific">Marasmiellus scandens</name>
    <dbReference type="NCBI Taxonomy" id="2682957"/>
    <lineage>
        <taxon>Eukaryota</taxon>
        <taxon>Fungi</taxon>
        <taxon>Dikarya</taxon>
        <taxon>Basidiomycota</taxon>
        <taxon>Agaricomycotina</taxon>
        <taxon>Agaricomycetes</taxon>
        <taxon>Agaricomycetidae</taxon>
        <taxon>Agaricales</taxon>
        <taxon>Marasmiineae</taxon>
        <taxon>Omphalotaceae</taxon>
        <taxon>Marasmiellus</taxon>
    </lineage>
</organism>
<name>A0ABR1IKK8_9AGAR</name>
<accession>A0ABR1IKK8</accession>
<protein>
    <submittedName>
        <fullName evidence="1">Uncharacterized protein</fullName>
    </submittedName>
</protein>
<proteinExistence type="predicted"/>
<evidence type="ECO:0000313" key="1">
    <source>
        <dbReference type="EMBL" id="KAK7435285.1"/>
    </source>
</evidence>
<reference evidence="1 2" key="1">
    <citation type="submission" date="2024-01" db="EMBL/GenBank/DDBJ databases">
        <title>A draft genome for the cacao thread blight pathogen Marasmiellus scandens.</title>
        <authorList>
            <person name="Baruah I.K."/>
            <person name="Leung J."/>
            <person name="Bukari Y."/>
            <person name="Amoako-Attah I."/>
            <person name="Meinhardt L.W."/>
            <person name="Bailey B.A."/>
            <person name="Cohen S.P."/>
        </authorList>
    </citation>
    <scope>NUCLEOTIDE SEQUENCE [LARGE SCALE GENOMIC DNA]</scope>
    <source>
        <strain evidence="1 2">GH-19</strain>
    </source>
</reference>
<dbReference type="Proteomes" id="UP001498398">
    <property type="component" value="Unassembled WGS sequence"/>
</dbReference>
<keyword evidence="2" id="KW-1185">Reference proteome</keyword>
<comment type="caution">
    <text evidence="1">The sequence shown here is derived from an EMBL/GenBank/DDBJ whole genome shotgun (WGS) entry which is preliminary data.</text>
</comment>
<sequence length="195" mass="21961">MTSIFVQDGKIVSSSSITSIPSSIAVLDNMISMTCLEILSRAGLPCSDTSDLHPPPLPPSRFITCPDIRSIASLHIFEMVAPNRAERVFTFVNKIGPQHKHGGMKLNMHSEDHDGNVTLTCRCGLLLKLGSMNYLEGRNLDVCLWHWDREEKVLKEYLERVEVTARHAREFEEVINELATMKKESNEHCTIVQSK</sequence>
<dbReference type="EMBL" id="JBANRG010000109">
    <property type="protein sequence ID" value="KAK7435285.1"/>
    <property type="molecule type" value="Genomic_DNA"/>
</dbReference>
<evidence type="ECO:0000313" key="2">
    <source>
        <dbReference type="Proteomes" id="UP001498398"/>
    </source>
</evidence>